<organism evidence="3 4">
    <name type="scientific">Scylla paramamosain</name>
    <name type="common">Mud crab</name>
    <dbReference type="NCBI Taxonomy" id="85552"/>
    <lineage>
        <taxon>Eukaryota</taxon>
        <taxon>Metazoa</taxon>
        <taxon>Ecdysozoa</taxon>
        <taxon>Arthropoda</taxon>
        <taxon>Crustacea</taxon>
        <taxon>Multicrustacea</taxon>
        <taxon>Malacostraca</taxon>
        <taxon>Eumalacostraca</taxon>
        <taxon>Eucarida</taxon>
        <taxon>Decapoda</taxon>
        <taxon>Pleocyemata</taxon>
        <taxon>Brachyura</taxon>
        <taxon>Eubrachyura</taxon>
        <taxon>Portunoidea</taxon>
        <taxon>Portunidae</taxon>
        <taxon>Portuninae</taxon>
        <taxon>Scylla</taxon>
    </lineage>
</organism>
<feature type="compositionally biased region" description="Basic residues" evidence="1">
    <location>
        <begin position="18"/>
        <end position="33"/>
    </location>
</feature>
<dbReference type="EMBL" id="JARAKH010000024">
    <property type="protein sequence ID" value="KAK8391612.1"/>
    <property type="molecule type" value="Genomic_DNA"/>
</dbReference>
<feature type="compositionally biased region" description="Basic and acidic residues" evidence="1">
    <location>
        <begin position="77"/>
        <end position="108"/>
    </location>
</feature>
<dbReference type="EMBL" id="JARAKH010000024">
    <property type="protein sequence ID" value="KAK8391613.1"/>
    <property type="molecule type" value="Genomic_DNA"/>
</dbReference>
<dbReference type="EMBL" id="JARAKH010000024">
    <property type="protein sequence ID" value="KAK8391616.1"/>
    <property type="molecule type" value="Genomic_DNA"/>
</dbReference>
<name>A0AAW0TWP4_SCYPA</name>
<dbReference type="EMBL" id="JARAKH010000024">
    <property type="protein sequence ID" value="KAK8391614.1"/>
    <property type="molecule type" value="Genomic_DNA"/>
</dbReference>
<protein>
    <recommendedName>
        <fullName evidence="2">DUF7153 domain-containing protein</fullName>
    </recommendedName>
</protein>
<dbReference type="AlphaFoldDB" id="A0AAW0TWP4"/>
<feature type="compositionally biased region" description="Polar residues" evidence="1">
    <location>
        <begin position="1"/>
        <end position="10"/>
    </location>
</feature>
<proteinExistence type="predicted"/>
<reference evidence="3 4" key="1">
    <citation type="submission" date="2023-03" db="EMBL/GenBank/DDBJ databases">
        <title>High-quality genome of Scylla paramamosain provides insights in environmental adaptation.</title>
        <authorList>
            <person name="Zhang L."/>
        </authorList>
    </citation>
    <scope>NUCLEOTIDE SEQUENCE [LARGE SCALE GENOMIC DNA]</scope>
    <source>
        <strain evidence="3">LZ_2023a</strain>
        <tissue evidence="3">Muscle</tissue>
    </source>
</reference>
<accession>A0AAW0TWP4</accession>
<evidence type="ECO:0000256" key="1">
    <source>
        <dbReference type="SAM" id="MobiDB-lite"/>
    </source>
</evidence>
<dbReference type="Pfam" id="PF23672">
    <property type="entry name" value="DUF7153"/>
    <property type="match status" value="1"/>
</dbReference>
<evidence type="ECO:0000313" key="4">
    <source>
        <dbReference type="Proteomes" id="UP001487740"/>
    </source>
</evidence>
<feature type="domain" description="DUF7153" evidence="2">
    <location>
        <begin position="190"/>
        <end position="357"/>
    </location>
</feature>
<dbReference type="Proteomes" id="UP001487740">
    <property type="component" value="Unassembled WGS sequence"/>
</dbReference>
<feature type="region of interest" description="Disordered" evidence="1">
    <location>
        <begin position="1"/>
        <end position="108"/>
    </location>
</feature>
<dbReference type="InterPro" id="IPR055577">
    <property type="entry name" value="DUF7153"/>
</dbReference>
<gene>
    <name evidence="3" type="ORF">O3P69_017269</name>
</gene>
<comment type="caution">
    <text evidence="3">The sequence shown here is derived from an EMBL/GenBank/DDBJ whole genome shotgun (WGS) entry which is preliminary data.</text>
</comment>
<evidence type="ECO:0000313" key="3">
    <source>
        <dbReference type="EMBL" id="KAK8391613.1"/>
    </source>
</evidence>
<sequence>MVSPTVSMPSNLRGRGGLGRRRGRGQGRGRGRNSKPPSRRASPEIQVGTRLANTIPSNVDPEGQNEDSNAFMQSYDFAKEEQQREGLGKEKTGEMNEEEKLQKEQDEETLRRIEEDLDKIDKERKGREHSVMPPRNVHLATMSGLKERQVVTWVGRREGVGVRQVKKSLRELVNVARSVLPPGGHLYTICERYDTYQTGGLYPLLHVSEDSATVSKLMHSGAFLDTDALGQDNPVDQGVFEEVGSVRPPLHAQDANDFVLVVSAFKSIEVEPNPTLIKEWKAWTGARAFLQDIMMAGLQCLRIRFLVKAAPLEDPGGFTYILMTEVAINKPSDEGSIVDLVQRFRVERWSGYNTIYRR</sequence>
<keyword evidence="4" id="KW-1185">Reference proteome</keyword>
<evidence type="ECO:0000259" key="2">
    <source>
        <dbReference type="Pfam" id="PF23672"/>
    </source>
</evidence>